<proteinExistence type="predicted"/>
<feature type="domain" description="DUF2344" evidence="1">
    <location>
        <begin position="48"/>
        <end position="179"/>
    </location>
</feature>
<dbReference type="EMBL" id="DRTH01000218">
    <property type="protein sequence ID" value="HHF08844.1"/>
    <property type="molecule type" value="Genomic_DNA"/>
</dbReference>
<evidence type="ECO:0000259" key="1">
    <source>
        <dbReference type="Pfam" id="PF10105"/>
    </source>
</evidence>
<accession>A0A7C5DVJ5</accession>
<dbReference type="Proteomes" id="UP000886129">
    <property type="component" value="Unassembled WGS sequence"/>
</dbReference>
<gene>
    <name evidence="2" type="ORF">ENL26_03655</name>
</gene>
<dbReference type="AlphaFoldDB" id="A0A7C5DVJ5"/>
<comment type="caution">
    <text evidence="2">The sequence shown here is derived from an EMBL/GenBank/DDBJ whole genome shotgun (WGS) entry which is preliminary data.</text>
</comment>
<sequence length="266" mass="31178">MGIRNHHPHMLYPPNSCNFRCFHIQLYCRLEHIHRNRNTLELKKLAEYILRFNRGGLLRFLSQQETSTAIERMLRRAKIPVAYSQGFHPHPKISYAPAVPTGVASSALYLKLTTTEEDDGIFEKLNMYSIFTLRILDVWKITEDINFQELVEKYYYTLYLPKKAFNPKKFSPDALVEKQGKKKLKIFKAAEVYENFGFSELSDYFMVKYFQPVSKLVSYQKLLKILSNTDEVSEKCVYVYVKDAVFQGKYLKEILNNIGGKENVRS</sequence>
<dbReference type="InterPro" id="IPR018768">
    <property type="entry name" value="DUF2344"/>
</dbReference>
<dbReference type="Pfam" id="PF10105">
    <property type="entry name" value="DUF2344"/>
    <property type="match status" value="1"/>
</dbReference>
<evidence type="ECO:0000313" key="2">
    <source>
        <dbReference type="EMBL" id="HHF08844.1"/>
    </source>
</evidence>
<name>A0A7C5DVJ5_9BACT</name>
<reference evidence="2" key="1">
    <citation type="journal article" date="2020" name="mSystems">
        <title>Genome- and Community-Level Interaction Insights into Carbon Utilization and Element Cycling Functions of Hydrothermarchaeota in Hydrothermal Sediment.</title>
        <authorList>
            <person name="Zhou Z."/>
            <person name="Liu Y."/>
            <person name="Xu W."/>
            <person name="Pan J."/>
            <person name="Luo Z.H."/>
            <person name="Li M."/>
        </authorList>
    </citation>
    <scope>NUCLEOTIDE SEQUENCE [LARGE SCALE GENOMIC DNA]</scope>
    <source>
        <strain evidence="2">HyVt-80</strain>
    </source>
</reference>
<organism evidence="2">
    <name type="scientific">Kosmotoga arenicorallina</name>
    <dbReference type="NCBI Taxonomy" id="688066"/>
    <lineage>
        <taxon>Bacteria</taxon>
        <taxon>Thermotogati</taxon>
        <taxon>Thermotogota</taxon>
        <taxon>Thermotogae</taxon>
        <taxon>Kosmotogales</taxon>
        <taxon>Kosmotogaceae</taxon>
        <taxon>Kosmotoga</taxon>
    </lineage>
</organism>
<dbReference type="NCBIfam" id="TIGR03936">
    <property type="entry name" value="sam_1_link_chp"/>
    <property type="match status" value="1"/>
</dbReference>
<protein>
    <submittedName>
        <fullName evidence="2">DUF2344 domain-containing protein</fullName>
    </submittedName>
</protein>